<feature type="region of interest" description="Disordered" evidence="2">
    <location>
        <begin position="1"/>
        <end position="22"/>
    </location>
</feature>
<dbReference type="Proteomes" id="UP000691718">
    <property type="component" value="Unassembled WGS sequence"/>
</dbReference>
<dbReference type="OrthoDB" id="6375801at2759"/>
<evidence type="ECO:0000313" key="3">
    <source>
        <dbReference type="EMBL" id="CAG4984792.1"/>
    </source>
</evidence>
<organism evidence="3 4">
    <name type="scientific">Parnassius apollo</name>
    <name type="common">Apollo butterfly</name>
    <name type="synonym">Papilio apollo</name>
    <dbReference type="NCBI Taxonomy" id="110799"/>
    <lineage>
        <taxon>Eukaryota</taxon>
        <taxon>Metazoa</taxon>
        <taxon>Ecdysozoa</taxon>
        <taxon>Arthropoda</taxon>
        <taxon>Hexapoda</taxon>
        <taxon>Insecta</taxon>
        <taxon>Pterygota</taxon>
        <taxon>Neoptera</taxon>
        <taxon>Endopterygota</taxon>
        <taxon>Lepidoptera</taxon>
        <taxon>Glossata</taxon>
        <taxon>Ditrysia</taxon>
        <taxon>Papilionoidea</taxon>
        <taxon>Papilionidae</taxon>
        <taxon>Parnassiinae</taxon>
        <taxon>Parnassini</taxon>
        <taxon>Parnassius</taxon>
        <taxon>Parnassius</taxon>
    </lineage>
</organism>
<evidence type="ECO:0000313" key="4">
    <source>
        <dbReference type="Proteomes" id="UP000691718"/>
    </source>
</evidence>
<feature type="coiled-coil region" evidence="1">
    <location>
        <begin position="31"/>
        <end position="58"/>
    </location>
</feature>
<protein>
    <submittedName>
        <fullName evidence="3">(apollo) hypothetical protein</fullName>
    </submittedName>
</protein>
<feature type="compositionally biased region" description="Basic residues" evidence="2">
    <location>
        <begin position="11"/>
        <end position="22"/>
    </location>
</feature>
<comment type="caution">
    <text evidence="3">The sequence shown here is derived from an EMBL/GenBank/DDBJ whole genome shotgun (WGS) entry which is preliminary data.</text>
</comment>
<evidence type="ECO:0000256" key="2">
    <source>
        <dbReference type="SAM" id="MobiDB-lite"/>
    </source>
</evidence>
<feature type="compositionally biased region" description="Low complexity" evidence="2">
    <location>
        <begin position="1"/>
        <end position="10"/>
    </location>
</feature>
<sequence length="192" mass="22459">MTTPRSNASNARKRNARKKRDKIIKDKDKKIEYYRKKSEKYRKRLERLEKAKTKKNVDTPNTKLTEMCDSPGARREVVRKALFGEVLNAQLKENYANLKTCKEKQIFGKVVSGKLIHKYKLWRSKDSSISYKTIQKSARQSGLVPKLRTRKDKISSDCINTVRTFYENDDNSRLGAGKRECLTRKGVKKQKR</sequence>
<accession>A0A8S3WWF0</accession>
<evidence type="ECO:0000256" key="1">
    <source>
        <dbReference type="SAM" id="Coils"/>
    </source>
</evidence>
<reference evidence="3" key="1">
    <citation type="submission" date="2021-04" db="EMBL/GenBank/DDBJ databases">
        <authorList>
            <person name="Tunstrom K."/>
        </authorList>
    </citation>
    <scope>NUCLEOTIDE SEQUENCE</scope>
</reference>
<keyword evidence="4" id="KW-1185">Reference proteome</keyword>
<dbReference type="AlphaFoldDB" id="A0A8S3WWF0"/>
<name>A0A8S3WWF0_PARAO</name>
<proteinExistence type="predicted"/>
<dbReference type="EMBL" id="CAJQZP010000774">
    <property type="protein sequence ID" value="CAG4984792.1"/>
    <property type="molecule type" value="Genomic_DNA"/>
</dbReference>
<keyword evidence="1" id="KW-0175">Coiled coil</keyword>
<gene>
    <name evidence="3" type="ORF">PAPOLLO_LOCUS10941</name>
</gene>